<protein>
    <submittedName>
        <fullName evidence="1">YmaF family protein</fullName>
    </submittedName>
</protein>
<dbReference type="InterPro" id="IPR024307">
    <property type="entry name" value="YmaF"/>
</dbReference>
<sequence>MGYKENQYEHCSKDKNKCLIPNHNHEFLSSTDYARDDEGEIHNHRIAGVTGPAIRFGNSHVHKVEAFTDTFGDHFHRISDTTGPAIFLPGGKHIHLLEGETSFNDGHDHDYFFATLIENPSEVPESKKC</sequence>
<dbReference type="EMBL" id="JACSRA010000018">
    <property type="protein sequence ID" value="MBD7912025.1"/>
    <property type="molecule type" value="Genomic_DNA"/>
</dbReference>
<reference evidence="1 2" key="1">
    <citation type="submission" date="2020-08" db="EMBL/GenBank/DDBJ databases">
        <title>A Genomic Blueprint of the Chicken Gut Microbiome.</title>
        <authorList>
            <person name="Gilroy R."/>
            <person name="Ravi A."/>
            <person name="Getino M."/>
            <person name="Pursley I."/>
            <person name="Horton D.L."/>
            <person name="Alikhan N.-F."/>
            <person name="Baker D."/>
            <person name="Gharbi K."/>
            <person name="Hall N."/>
            <person name="Watson M."/>
            <person name="Adriaenssens E.M."/>
            <person name="Foster-Nyarko E."/>
            <person name="Jarju S."/>
            <person name="Secka A."/>
            <person name="Antonio M."/>
            <person name="Oren A."/>
            <person name="Chaudhuri R."/>
            <person name="La Ragione R.M."/>
            <person name="Hildebrand F."/>
            <person name="Pallen M.J."/>
        </authorList>
    </citation>
    <scope>NUCLEOTIDE SEQUENCE [LARGE SCALE GENOMIC DNA]</scope>
    <source>
        <strain evidence="1 2">Sa3CVN1</strain>
    </source>
</reference>
<name>A0ABR8PV63_9CLOT</name>
<comment type="caution">
    <text evidence="1">The sequence shown here is derived from an EMBL/GenBank/DDBJ whole genome shotgun (WGS) entry which is preliminary data.</text>
</comment>
<accession>A0ABR8PV63</accession>
<proteinExistence type="predicted"/>
<dbReference type="Proteomes" id="UP000627781">
    <property type="component" value="Unassembled WGS sequence"/>
</dbReference>
<dbReference type="RefSeq" id="WP_143314785.1">
    <property type="nucleotide sequence ID" value="NZ_JACSRA010000018.1"/>
</dbReference>
<evidence type="ECO:0000313" key="1">
    <source>
        <dbReference type="EMBL" id="MBD7912025.1"/>
    </source>
</evidence>
<dbReference type="Pfam" id="PF12788">
    <property type="entry name" value="YmaF"/>
    <property type="match status" value="1"/>
</dbReference>
<evidence type="ECO:0000313" key="2">
    <source>
        <dbReference type="Proteomes" id="UP000627781"/>
    </source>
</evidence>
<organism evidence="1 2">
    <name type="scientific">Clostridium cibarium</name>
    <dbReference type="NCBI Taxonomy" id="2762247"/>
    <lineage>
        <taxon>Bacteria</taxon>
        <taxon>Bacillati</taxon>
        <taxon>Bacillota</taxon>
        <taxon>Clostridia</taxon>
        <taxon>Eubacteriales</taxon>
        <taxon>Clostridiaceae</taxon>
        <taxon>Clostridium</taxon>
    </lineage>
</organism>
<keyword evidence="2" id="KW-1185">Reference proteome</keyword>
<gene>
    <name evidence="1" type="ORF">H9661_11715</name>
</gene>